<proteinExistence type="inferred from homology"/>
<evidence type="ECO:0000313" key="10">
    <source>
        <dbReference type="EMBL" id="MBE9398975.1"/>
    </source>
</evidence>
<comment type="similarity">
    <text evidence="2">Belongs to the binding-protein-dependent transport system permease family. CysTW subfamily.</text>
</comment>
<feature type="transmembrane region" description="Helical" evidence="8">
    <location>
        <begin position="108"/>
        <end position="128"/>
    </location>
</feature>
<evidence type="ECO:0000256" key="2">
    <source>
        <dbReference type="ARBA" id="ARBA00007069"/>
    </source>
</evidence>
<dbReference type="EMBL" id="JADEYS010000020">
    <property type="protein sequence ID" value="MBE9398975.1"/>
    <property type="molecule type" value="Genomic_DNA"/>
</dbReference>
<dbReference type="CDD" id="cd06261">
    <property type="entry name" value="TM_PBP2"/>
    <property type="match status" value="1"/>
</dbReference>
<keyword evidence="3 8" id="KW-0813">Transport</keyword>
<comment type="caution">
    <text evidence="10">The sequence shown here is derived from an EMBL/GenBank/DDBJ whole genome shotgun (WGS) entry which is preliminary data.</text>
</comment>
<dbReference type="PANTHER" id="PTHR42929">
    <property type="entry name" value="INNER MEMBRANE ABC TRANSPORTER PERMEASE PROTEIN YDCU-RELATED-RELATED"/>
    <property type="match status" value="1"/>
</dbReference>
<feature type="domain" description="ABC transmembrane type-1" evidence="9">
    <location>
        <begin position="102"/>
        <end position="308"/>
    </location>
</feature>
<evidence type="ECO:0000256" key="6">
    <source>
        <dbReference type="ARBA" id="ARBA00022989"/>
    </source>
</evidence>
<dbReference type="PROSITE" id="PS50928">
    <property type="entry name" value="ABC_TM1"/>
    <property type="match status" value="1"/>
</dbReference>
<feature type="transmembrane region" description="Helical" evidence="8">
    <location>
        <begin position="231"/>
        <end position="253"/>
    </location>
</feature>
<sequence length="319" mass="35325">MSISTGSAWVDGSSALMKRYNIFRSINWGKAAVVAVPGLWLAIFFFIPFLVVFKISLSETAIAVPPYTSLLEWDLEEAYVTFKMNLGNYLYLIEDAFYLDAYLSSIKIAGVSTFFALIVAFPIAYLIARSEGSTRGLLLALVILPFWTSFLLRVYAWMGFLKKNGIVNEFLLSTGLIDQPLTMLQTDFAVYIGIVYTYLPFMVLPLYSALEKMDVTLLEAAEDLGCPPVKGFFLITLPQVIPGIIAGCMLVFIPAVGEFVIPALLGGSDTLMIGRVLWDEFFLNRDWPMASAVAIVMLVVLVLPIMLIRNGQGKSEEAI</sequence>
<evidence type="ECO:0000259" key="9">
    <source>
        <dbReference type="PROSITE" id="PS50928"/>
    </source>
</evidence>
<evidence type="ECO:0000256" key="8">
    <source>
        <dbReference type="RuleBase" id="RU363032"/>
    </source>
</evidence>
<protein>
    <submittedName>
        <fullName evidence="10">ABC transporter permease subunit</fullName>
    </submittedName>
</protein>
<keyword evidence="4" id="KW-1003">Cell membrane</keyword>
<feature type="transmembrane region" description="Helical" evidence="8">
    <location>
        <begin position="290"/>
        <end position="308"/>
    </location>
</feature>
<dbReference type="InterPro" id="IPR000515">
    <property type="entry name" value="MetI-like"/>
</dbReference>
<keyword evidence="11" id="KW-1185">Reference proteome</keyword>
<dbReference type="Pfam" id="PF00528">
    <property type="entry name" value="BPD_transp_1"/>
    <property type="match status" value="1"/>
</dbReference>
<feature type="transmembrane region" description="Helical" evidence="8">
    <location>
        <begin position="28"/>
        <end position="51"/>
    </location>
</feature>
<evidence type="ECO:0000256" key="4">
    <source>
        <dbReference type="ARBA" id="ARBA00022475"/>
    </source>
</evidence>
<dbReference type="Gene3D" id="1.10.3720.10">
    <property type="entry name" value="MetI-like"/>
    <property type="match status" value="1"/>
</dbReference>
<dbReference type="AlphaFoldDB" id="A0A8J7K6S9"/>
<gene>
    <name evidence="10" type="ORF">IOQ59_17075</name>
</gene>
<dbReference type="GO" id="GO:0055085">
    <property type="term" value="P:transmembrane transport"/>
    <property type="evidence" value="ECO:0007669"/>
    <property type="project" value="InterPro"/>
</dbReference>
<evidence type="ECO:0000313" key="11">
    <source>
        <dbReference type="Proteomes" id="UP000640333"/>
    </source>
</evidence>
<dbReference type="SUPFAM" id="SSF161098">
    <property type="entry name" value="MetI-like"/>
    <property type="match status" value="1"/>
</dbReference>
<accession>A0A8J7K6S9</accession>
<organism evidence="10 11">
    <name type="scientific">Pontibacterium sinense</name>
    <dbReference type="NCBI Taxonomy" id="2781979"/>
    <lineage>
        <taxon>Bacteria</taxon>
        <taxon>Pseudomonadati</taxon>
        <taxon>Pseudomonadota</taxon>
        <taxon>Gammaproteobacteria</taxon>
        <taxon>Oceanospirillales</taxon>
        <taxon>Oceanospirillaceae</taxon>
        <taxon>Pontibacterium</taxon>
    </lineage>
</organism>
<name>A0A8J7K6S9_9GAMM</name>
<keyword evidence="7 8" id="KW-0472">Membrane</keyword>
<evidence type="ECO:0000256" key="5">
    <source>
        <dbReference type="ARBA" id="ARBA00022692"/>
    </source>
</evidence>
<feature type="transmembrane region" description="Helical" evidence="8">
    <location>
        <begin position="137"/>
        <end position="158"/>
    </location>
</feature>
<feature type="transmembrane region" description="Helical" evidence="8">
    <location>
        <begin position="188"/>
        <end position="210"/>
    </location>
</feature>
<reference evidence="10" key="1">
    <citation type="submission" date="2020-10" db="EMBL/GenBank/DDBJ databases">
        <title>Bacterium isolated from coastal waters sediment.</title>
        <authorList>
            <person name="Chen R.-J."/>
            <person name="Lu D.-C."/>
            <person name="Zhu K.-L."/>
            <person name="Du Z.-J."/>
        </authorList>
    </citation>
    <scope>NUCLEOTIDE SEQUENCE</scope>
    <source>
        <strain evidence="10">N1Y112</strain>
    </source>
</reference>
<keyword evidence="5 8" id="KW-0812">Transmembrane</keyword>
<evidence type="ECO:0000256" key="7">
    <source>
        <dbReference type="ARBA" id="ARBA00023136"/>
    </source>
</evidence>
<dbReference type="Proteomes" id="UP000640333">
    <property type="component" value="Unassembled WGS sequence"/>
</dbReference>
<keyword evidence="6 8" id="KW-1133">Transmembrane helix</keyword>
<evidence type="ECO:0000256" key="3">
    <source>
        <dbReference type="ARBA" id="ARBA00022448"/>
    </source>
</evidence>
<comment type="subcellular location">
    <subcellularLocation>
        <location evidence="1 8">Cell membrane</location>
        <topology evidence="1 8">Multi-pass membrane protein</topology>
    </subcellularLocation>
</comment>
<dbReference type="GO" id="GO:0005886">
    <property type="term" value="C:plasma membrane"/>
    <property type="evidence" value="ECO:0007669"/>
    <property type="project" value="UniProtKB-SubCell"/>
</dbReference>
<dbReference type="RefSeq" id="WP_193954669.1">
    <property type="nucleotide sequence ID" value="NZ_JADEYS010000020.1"/>
</dbReference>
<dbReference type="PANTHER" id="PTHR42929:SF3">
    <property type="entry name" value="PUTRESCINE TRANSPORT SYSTEM PERMEASE PROTEIN POTH"/>
    <property type="match status" value="1"/>
</dbReference>
<dbReference type="InterPro" id="IPR035906">
    <property type="entry name" value="MetI-like_sf"/>
</dbReference>
<evidence type="ECO:0000256" key="1">
    <source>
        <dbReference type="ARBA" id="ARBA00004651"/>
    </source>
</evidence>